<evidence type="ECO:0000313" key="3">
    <source>
        <dbReference type="Proteomes" id="UP000026961"/>
    </source>
</evidence>
<dbReference type="Gramene" id="OGLUM07G05610.1">
    <property type="protein sequence ID" value="OGLUM07G05610.1"/>
    <property type="gene ID" value="OGLUM07G05610"/>
</dbReference>
<evidence type="ECO:0000256" key="1">
    <source>
        <dbReference type="SAM" id="MobiDB-lite"/>
    </source>
</evidence>
<reference evidence="2" key="1">
    <citation type="submission" date="2015-04" db="UniProtKB">
        <authorList>
            <consortium name="EnsemblPlants"/>
        </authorList>
    </citation>
    <scope>IDENTIFICATION</scope>
</reference>
<feature type="compositionally biased region" description="Basic and acidic residues" evidence="1">
    <location>
        <begin position="116"/>
        <end position="125"/>
    </location>
</feature>
<accession>A0A0E0AGU3</accession>
<organism evidence="2">
    <name type="scientific">Oryza glumipatula</name>
    <dbReference type="NCBI Taxonomy" id="40148"/>
    <lineage>
        <taxon>Eukaryota</taxon>
        <taxon>Viridiplantae</taxon>
        <taxon>Streptophyta</taxon>
        <taxon>Embryophyta</taxon>
        <taxon>Tracheophyta</taxon>
        <taxon>Spermatophyta</taxon>
        <taxon>Magnoliopsida</taxon>
        <taxon>Liliopsida</taxon>
        <taxon>Poales</taxon>
        <taxon>Poaceae</taxon>
        <taxon>BOP clade</taxon>
        <taxon>Oryzoideae</taxon>
        <taxon>Oryzeae</taxon>
        <taxon>Oryzinae</taxon>
        <taxon>Oryza</taxon>
    </lineage>
</organism>
<dbReference type="EnsemblPlants" id="OGLUM07G05610.1">
    <property type="protein sequence ID" value="OGLUM07G05610.1"/>
    <property type="gene ID" value="OGLUM07G05610"/>
</dbReference>
<dbReference type="HOGENOM" id="CLU_1527538_0_0_1"/>
<keyword evidence="3" id="KW-1185">Reference proteome</keyword>
<proteinExistence type="predicted"/>
<sequence>MNFSGTHGMSTILSTTSVRPSRAAMCSGVSMSMLRVRPHKGCSSSSRSATALRRCFTASCKYHIPPTGDSLRKGELWKEASPRIATRDGNGEFTVGDHACVPVTAPWSADGGGDGGSRRRSDGGSRRRGFGVTQKLKSPDDCHTSVSVGAAAPPRGGWNGEPGMRTALQVSHTVVQ</sequence>
<reference evidence="2" key="2">
    <citation type="submission" date="2018-05" db="EMBL/GenBank/DDBJ databases">
        <title>OgluRS3 (Oryza glumaepatula Reference Sequence Version 3).</title>
        <authorList>
            <person name="Zhang J."/>
            <person name="Kudrna D."/>
            <person name="Lee S."/>
            <person name="Talag J."/>
            <person name="Welchert J."/>
            <person name="Wing R.A."/>
        </authorList>
    </citation>
    <scope>NUCLEOTIDE SEQUENCE [LARGE SCALE GENOMIC DNA]</scope>
</reference>
<name>A0A0E0AGU3_9ORYZ</name>
<dbReference type="Proteomes" id="UP000026961">
    <property type="component" value="Chromosome 7"/>
</dbReference>
<evidence type="ECO:0000313" key="2">
    <source>
        <dbReference type="EnsemblPlants" id="OGLUM07G05610.1"/>
    </source>
</evidence>
<protein>
    <submittedName>
        <fullName evidence="2">Uncharacterized protein</fullName>
    </submittedName>
</protein>
<feature type="region of interest" description="Disordered" evidence="1">
    <location>
        <begin position="104"/>
        <end position="164"/>
    </location>
</feature>
<dbReference type="AlphaFoldDB" id="A0A0E0AGU3"/>